<name>A0A4R8QQ05_9PEZI</name>
<reference evidence="1 2" key="1">
    <citation type="submission" date="2018-11" db="EMBL/GenBank/DDBJ databases">
        <title>Genome sequence and assembly of Colletotrichum spinosum.</title>
        <authorList>
            <person name="Gan P."/>
            <person name="Shirasu K."/>
        </authorList>
    </citation>
    <scope>NUCLEOTIDE SEQUENCE [LARGE SCALE GENOMIC DNA]</scope>
    <source>
        <strain evidence="1 2">CBS 515.97</strain>
    </source>
</reference>
<proteinExistence type="predicted"/>
<comment type="caution">
    <text evidence="1">The sequence shown here is derived from an EMBL/GenBank/DDBJ whole genome shotgun (WGS) entry which is preliminary data.</text>
</comment>
<evidence type="ECO:0000313" key="2">
    <source>
        <dbReference type="Proteomes" id="UP000295083"/>
    </source>
</evidence>
<protein>
    <recommendedName>
        <fullName evidence="3">LysM domain-containing protein</fullName>
    </recommendedName>
</protein>
<accession>A0A4R8QQ05</accession>
<dbReference type="EMBL" id="QAPG01000032">
    <property type="protein sequence ID" value="TDZ36413.1"/>
    <property type="molecule type" value="Genomic_DNA"/>
</dbReference>
<sequence length="149" mass="16051">MQSSQYSIYDDYHEEELEYVYSKCGSLGPTDIPSPIHVEEPVLAPYYVSWKRYSNVETDTCDSISNSAGMICIAAQGGTFTGVVPIPATTDAHVADGYTKEIVDPPAGAELAAKTAFTRGKWVVTASTWASVAFHLVTIVINRGNALLA</sequence>
<evidence type="ECO:0008006" key="3">
    <source>
        <dbReference type="Google" id="ProtNLM"/>
    </source>
</evidence>
<dbReference type="AlphaFoldDB" id="A0A4R8QQ05"/>
<gene>
    <name evidence="1" type="ORF">C8035_v001764</name>
</gene>
<evidence type="ECO:0000313" key="1">
    <source>
        <dbReference type="EMBL" id="TDZ36413.1"/>
    </source>
</evidence>
<keyword evidence="2" id="KW-1185">Reference proteome</keyword>
<dbReference type="Proteomes" id="UP000295083">
    <property type="component" value="Unassembled WGS sequence"/>
</dbReference>
<organism evidence="1 2">
    <name type="scientific">Colletotrichum spinosum</name>
    <dbReference type="NCBI Taxonomy" id="1347390"/>
    <lineage>
        <taxon>Eukaryota</taxon>
        <taxon>Fungi</taxon>
        <taxon>Dikarya</taxon>
        <taxon>Ascomycota</taxon>
        <taxon>Pezizomycotina</taxon>
        <taxon>Sordariomycetes</taxon>
        <taxon>Hypocreomycetidae</taxon>
        <taxon>Glomerellales</taxon>
        <taxon>Glomerellaceae</taxon>
        <taxon>Colletotrichum</taxon>
        <taxon>Colletotrichum orbiculare species complex</taxon>
    </lineage>
</organism>